<reference evidence="2 3" key="1">
    <citation type="journal article" date="2012" name="Genome Biol.">
        <title>Sequencing three crocodilian genomes to illuminate the evolution of archosaurs and amniotes.</title>
        <authorList>
            <person name="St John J.A."/>
            <person name="Braun E.L."/>
            <person name="Isberg S.R."/>
            <person name="Miles L.G."/>
            <person name="Chong A.Y."/>
            <person name="Gongora J."/>
            <person name="Dalzell P."/>
            <person name="Moran C."/>
            <person name="Bed'hom B."/>
            <person name="Abzhanov A."/>
            <person name="Burgess S.C."/>
            <person name="Cooksey A.M."/>
            <person name="Castoe T.A."/>
            <person name="Crawford N.G."/>
            <person name="Densmore L.D."/>
            <person name="Drew J.C."/>
            <person name="Edwards S.V."/>
            <person name="Faircloth B.C."/>
            <person name="Fujita M.K."/>
            <person name="Greenwold M.J."/>
            <person name="Hoffmann F.G."/>
            <person name="Howard J.M."/>
            <person name="Iguchi T."/>
            <person name="Janes D.E."/>
            <person name="Khan S.Y."/>
            <person name="Kohno S."/>
            <person name="de Koning A.J."/>
            <person name="Lance S.L."/>
            <person name="McCarthy F.M."/>
            <person name="McCormack J.E."/>
            <person name="Merchant M.E."/>
            <person name="Peterson D.G."/>
            <person name="Pollock D.D."/>
            <person name="Pourmand N."/>
            <person name="Raney B.J."/>
            <person name="Roessler K.A."/>
            <person name="Sanford J.R."/>
            <person name="Sawyer R.H."/>
            <person name="Schmidt C.J."/>
            <person name="Triplett E.W."/>
            <person name="Tuberville T.D."/>
            <person name="Venegas-Anaya M."/>
            <person name="Howard J.T."/>
            <person name="Jarvis E.D."/>
            <person name="Guillette L.J.Jr."/>
            <person name="Glenn T.C."/>
            <person name="Green R.E."/>
            <person name="Ray D.A."/>
        </authorList>
    </citation>
    <scope>NUCLEOTIDE SEQUENCE [LARGE SCALE GENOMIC DNA]</scope>
    <source>
        <strain evidence="2">KSC_2009_1</strain>
    </source>
</reference>
<evidence type="ECO:0000256" key="1">
    <source>
        <dbReference type="SAM" id="MobiDB-lite"/>
    </source>
</evidence>
<dbReference type="Proteomes" id="UP000050525">
    <property type="component" value="Unassembled WGS sequence"/>
</dbReference>
<sequence length="70" mass="7691">MVTAVGVSPDGSILQRAYEHQWAHSLELEEISDEQLAVIPRENQGKGSPNLRFPSVSSGSIPTDCKWLQV</sequence>
<organism evidence="2 3">
    <name type="scientific">Alligator mississippiensis</name>
    <name type="common">American alligator</name>
    <dbReference type="NCBI Taxonomy" id="8496"/>
    <lineage>
        <taxon>Eukaryota</taxon>
        <taxon>Metazoa</taxon>
        <taxon>Chordata</taxon>
        <taxon>Craniata</taxon>
        <taxon>Vertebrata</taxon>
        <taxon>Euteleostomi</taxon>
        <taxon>Archelosauria</taxon>
        <taxon>Archosauria</taxon>
        <taxon>Crocodylia</taxon>
        <taxon>Alligatoridae</taxon>
        <taxon>Alligatorinae</taxon>
        <taxon>Alligator</taxon>
    </lineage>
</organism>
<dbReference type="EMBL" id="AKHW03000629">
    <property type="protein sequence ID" value="KYO45184.1"/>
    <property type="molecule type" value="Genomic_DNA"/>
</dbReference>
<dbReference type="AlphaFoldDB" id="A0A151P832"/>
<evidence type="ECO:0000313" key="2">
    <source>
        <dbReference type="EMBL" id="KYO45184.1"/>
    </source>
</evidence>
<protein>
    <submittedName>
        <fullName evidence="2">Uncharacterized protein</fullName>
    </submittedName>
</protein>
<accession>A0A151P832</accession>
<comment type="caution">
    <text evidence="2">The sequence shown here is derived from an EMBL/GenBank/DDBJ whole genome shotgun (WGS) entry which is preliminary data.</text>
</comment>
<evidence type="ECO:0000313" key="3">
    <source>
        <dbReference type="Proteomes" id="UP000050525"/>
    </source>
</evidence>
<keyword evidence="3" id="KW-1185">Reference proteome</keyword>
<proteinExistence type="predicted"/>
<feature type="region of interest" description="Disordered" evidence="1">
    <location>
        <begin position="41"/>
        <end position="60"/>
    </location>
</feature>
<gene>
    <name evidence="2" type="ORF">Y1Q_0014650</name>
</gene>
<name>A0A151P832_ALLMI</name>